<evidence type="ECO:0000313" key="2">
    <source>
        <dbReference type="EMBL" id="MBP3950264.1"/>
    </source>
</evidence>
<organism evidence="2 3">
    <name type="scientific">Halalkalibacter suaedae</name>
    <dbReference type="NCBI Taxonomy" id="2822140"/>
    <lineage>
        <taxon>Bacteria</taxon>
        <taxon>Bacillati</taxon>
        <taxon>Bacillota</taxon>
        <taxon>Bacilli</taxon>
        <taxon>Bacillales</taxon>
        <taxon>Bacillaceae</taxon>
        <taxon>Halalkalibacter</taxon>
    </lineage>
</organism>
<feature type="transmembrane region" description="Helical" evidence="1">
    <location>
        <begin position="300"/>
        <end position="326"/>
    </location>
</feature>
<keyword evidence="1" id="KW-1133">Transmembrane helix</keyword>
<dbReference type="AlphaFoldDB" id="A0A941ASY0"/>
<evidence type="ECO:0000256" key="1">
    <source>
        <dbReference type="SAM" id="Phobius"/>
    </source>
</evidence>
<evidence type="ECO:0000313" key="3">
    <source>
        <dbReference type="Proteomes" id="UP000678228"/>
    </source>
</evidence>
<feature type="transmembrane region" description="Helical" evidence="1">
    <location>
        <begin position="332"/>
        <end position="355"/>
    </location>
</feature>
<feature type="transmembrane region" description="Helical" evidence="1">
    <location>
        <begin position="128"/>
        <end position="144"/>
    </location>
</feature>
<feature type="transmembrane region" description="Helical" evidence="1">
    <location>
        <begin position="80"/>
        <end position="108"/>
    </location>
</feature>
<feature type="transmembrane region" description="Helical" evidence="1">
    <location>
        <begin position="391"/>
        <end position="409"/>
    </location>
</feature>
<keyword evidence="3" id="KW-1185">Reference proteome</keyword>
<feature type="transmembrane region" description="Helical" evidence="1">
    <location>
        <begin position="6"/>
        <end position="27"/>
    </location>
</feature>
<comment type="caution">
    <text evidence="2">The sequence shown here is derived from an EMBL/GenBank/DDBJ whole genome shotgun (WGS) entry which is preliminary data.</text>
</comment>
<name>A0A941ASY0_9BACI</name>
<proteinExistence type="predicted"/>
<gene>
    <name evidence="2" type="ORF">J7W16_03895</name>
</gene>
<dbReference type="RefSeq" id="WP_210595870.1">
    <property type="nucleotide sequence ID" value="NZ_JAGKSQ010000001.1"/>
</dbReference>
<keyword evidence="1" id="KW-0472">Membrane</keyword>
<dbReference type="Proteomes" id="UP000678228">
    <property type="component" value="Unassembled WGS sequence"/>
</dbReference>
<sequence length="418" mass="48427">MNQILAQSMLTSNLFSLVIALLLFLIFKNNFNRSNLLRILPVANYQLLMIELIPFICLIMSFVCAVYTPSYIYLFVQSDYILLTFLFLTIFLLMNFNAILFSFINVYLFNNISAYLAQKTRKEYLHELLFFPMIIGCGYVYYQILKLTNFYGFVTNNIFVEGDIIATLGNCLLIITLSVIISLLFFIISYIKKVHLHNASTALQFIPFSTFLPLNVVVLELKRVVRDYHRLMTIYFLFFCLLLLNWVSLQNPENNELLMVSQFIPMFVIEIVILLPLIASSRDYKKENLIYLLPTKYHDYIILKLTFYLVVSILLAGTYFIFHSFLGIDQSVIHLALFIEILLFTILAFLVGTFLPSDKNSGLQEGLGLILLFVLYFTLTYTMNSLGIYEIGYLVMLCFLLFFLSPIVIKKVTVGVHK</sequence>
<feature type="transmembrane region" description="Helical" evidence="1">
    <location>
        <begin position="164"/>
        <end position="188"/>
    </location>
</feature>
<dbReference type="EMBL" id="JAGKSQ010000001">
    <property type="protein sequence ID" value="MBP3950264.1"/>
    <property type="molecule type" value="Genomic_DNA"/>
</dbReference>
<feature type="transmembrane region" description="Helical" evidence="1">
    <location>
        <begin position="367"/>
        <end position="385"/>
    </location>
</feature>
<feature type="transmembrane region" description="Helical" evidence="1">
    <location>
        <begin position="47"/>
        <end position="68"/>
    </location>
</feature>
<protein>
    <submittedName>
        <fullName evidence="2">Uncharacterized protein</fullName>
    </submittedName>
</protein>
<feature type="transmembrane region" description="Helical" evidence="1">
    <location>
        <begin position="231"/>
        <end position="248"/>
    </location>
</feature>
<keyword evidence="1" id="KW-0812">Transmembrane</keyword>
<feature type="transmembrane region" description="Helical" evidence="1">
    <location>
        <begin position="260"/>
        <end position="279"/>
    </location>
</feature>
<reference evidence="2" key="1">
    <citation type="submission" date="2021-03" db="EMBL/GenBank/DDBJ databases">
        <title>Bacillus suaedae sp. nov., isolated from Suaeda aralocaspica.</title>
        <authorList>
            <person name="Lei R.F.R."/>
        </authorList>
    </citation>
    <scope>NUCLEOTIDE SEQUENCE</scope>
    <source>
        <strain evidence="2">YZJH907-2</strain>
    </source>
</reference>
<accession>A0A941ASY0</accession>